<feature type="transmembrane region" description="Helical" evidence="1">
    <location>
        <begin position="15"/>
        <end position="33"/>
    </location>
</feature>
<feature type="transmembrane region" description="Helical" evidence="1">
    <location>
        <begin position="367"/>
        <end position="394"/>
    </location>
</feature>
<keyword evidence="1" id="KW-1133">Transmembrane helix</keyword>
<keyword evidence="1" id="KW-0472">Membrane</keyword>
<evidence type="ECO:0000313" key="2">
    <source>
        <dbReference type="EMBL" id="MCZ2653858.1"/>
    </source>
</evidence>
<keyword evidence="1" id="KW-0812">Transmembrane</keyword>
<organism evidence="3 4">
    <name type="scientific">Bacteroides fragilis</name>
    <dbReference type="NCBI Taxonomy" id="817"/>
    <lineage>
        <taxon>Bacteria</taxon>
        <taxon>Pseudomonadati</taxon>
        <taxon>Bacteroidota</taxon>
        <taxon>Bacteroidia</taxon>
        <taxon>Bacteroidales</taxon>
        <taxon>Bacteroidaceae</taxon>
        <taxon>Bacteroides</taxon>
    </lineage>
</organism>
<sequence>MNQNSIISYTKAQRYQADLLLFLCVFVIDAMSIPLSQNIKVALSTVLCGFIVLKDVANGKLFKDNYKTKWVLMPCLLLIIPQLLYSDFVLSYESKILQIWAGYILFKKVPKELFTQKYIKLLYYICIISIPIWFSTVMGLNLWAWAPSSGDGQYKTLFLYCVDTYGDNGRNNGPFWEPGVFQMYINIAVLFLLYSKKNINIKYLLVFVIALATTYSTTGYICFALVLITYYYDKSDSIKGYQFFLLMLGAVGVYVFFTTNLELYDRVFGKFDSTSVANASMVIRVNEIIFYYELWKSNLGYMLLGAGATNAYNFVMGQHFIADVFFEGSTQTTLRELASFGVVFTFIRLCLFYRFSKIFCKKILARAIVVLIVIIMINTESMIYSMLFNCLWYLGANDIDNKILPDNI</sequence>
<name>A0A413JW24_BACFG</name>
<dbReference type="EMBL" id="QSDG01000014">
    <property type="protein sequence ID" value="RGY67441.1"/>
    <property type="molecule type" value="Genomic_DNA"/>
</dbReference>
<dbReference type="Proteomes" id="UP001075704">
    <property type="component" value="Unassembled WGS sequence"/>
</dbReference>
<dbReference type="Proteomes" id="UP000284614">
    <property type="component" value="Unassembled WGS sequence"/>
</dbReference>
<reference evidence="3 4" key="1">
    <citation type="submission" date="2018-08" db="EMBL/GenBank/DDBJ databases">
        <title>A genome reference for cultivated species of the human gut microbiota.</title>
        <authorList>
            <person name="Zou Y."/>
            <person name="Xue W."/>
            <person name="Luo G."/>
        </authorList>
    </citation>
    <scope>NUCLEOTIDE SEQUENCE [LARGE SCALE GENOMIC DNA]</scope>
    <source>
        <strain evidence="3 4">OF01-1</strain>
    </source>
</reference>
<feature type="transmembrane region" description="Helical" evidence="1">
    <location>
        <begin position="337"/>
        <end position="355"/>
    </location>
</feature>
<feature type="transmembrane region" description="Helical" evidence="1">
    <location>
        <begin position="121"/>
        <end position="146"/>
    </location>
</feature>
<evidence type="ECO:0000313" key="4">
    <source>
        <dbReference type="Proteomes" id="UP000284614"/>
    </source>
</evidence>
<gene>
    <name evidence="3" type="ORF">DXA27_15210</name>
    <name evidence="2" type="ORF">O1422_06745</name>
</gene>
<dbReference type="RefSeq" id="WP_005821892.1">
    <property type="nucleotide sequence ID" value="NZ_JACLQC010000047.1"/>
</dbReference>
<feature type="transmembrane region" description="Helical" evidence="1">
    <location>
        <begin position="203"/>
        <end position="232"/>
    </location>
</feature>
<comment type="caution">
    <text evidence="3">The sequence shown here is derived from an EMBL/GenBank/DDBJ whole genome shotgun (WGS) entry which is preliminary data.</text>
</comment>
<evidence type="ECO:0000313" key="3">
    <source>
        <dbReference type="EMBL" id="RGY67441.1"/>
    </source>
</evidence>
<feature type="transmembrane region" description="Helical" evidence="1">
    <location>
        <begin position="238"/>
        <end position="257"/>
    </location>
</feature>
<proteinExistence type="predicted"/>
<accession>A0A413JW24</accession>
<protein>
    <submittedName>
        <fullName evidence="3">LPS biosynthesis protein</fullName>
    </submittedName>
</protein>
<dbReference type="EMBL" id="JAPUAC010000004">
    <property type="protein sequence ID" value="MCZ2653858.1"/>
    <property type="molecule type" value="Genomic_DNA"/>
</dbReference>
<feature type="transmembrane region" description="Helical" evidence="1">
    <location>
        <begin position="175"/>
        <end position="194"/>
    </location>
</feature>
<reference evidence="2" key="2">
    <citation type="submission" date="2022-12" db="EMBL/GenBank/DDBJ databases">
        <title>Development of a Multilocus Sequence Typing Scheme for Bacteroides fragilis Based on Whole Genome Sequencing Data and Clinical Application.</title>
        <authorList>
            <person name="Nielsen F.D."/>
            <person name="Justesen U.S."/>
        </authorList>
    </citation>
    <scope>NUCLEOTIDE SEQUENCE</scope>
    <source>
        <strain evidence="2">BF_BC_ODE_DK_2015_2</strain>
    </source>
</reference>
<dbReference type="AlphaFoldDB" id="A0A413JW24"/>
<feature type="transmembrane region" description="Helical" evidence="1">
    <location>
        <begin position="69"/>
        <end position="86"/>
    </location>
</feature>
<evidence type="ECO:0000256" key="1">
    <source>
        <dbReference type="SAM" id="Phobius"/>
    </source>
</evidence>
<feature type="transmembrane region" description="Helical" evidence="1">
    <location>
        <begin position="299"/>
        <end position="317"/>
    </location>
</feature>